<evidence type="ECO:0000256" key="1">
    <source>
        <dbReference type="SAM" id="MobiDB-lite"/>
    </source>
</evidence>
<dbReference type="Gene3D" id="3.40.50.10540">
    <property type="entry name" value="Crotonobetainyl-coa:carnitine coa-transferase, domain 1"/>
    <property type="match status" value="1"/>
</dbReference>
<dbReference type="EMBL" id="BMVP01000005">
    <property type="protein sequence ID" value="GHB61505.1"/>
    <property type="molecule type" value="Genomic_DNA"/>
</dbReference>
<dbReference type="SUPFAM" id="SSF89796">
    <property type="entry name" value="CoA-transferase family III (CaiB/BaiF)"/>
    <property type="match status" value="1"/>
</dbReference>
<keyword evidence="2" id="KW-0808">Transferase</keyword>
<dbReference type="Proteomes" id="UP000642673">
    <property type="component" value="Unassembled WGS sequence"/>
</dbReference>
<dbReference type="Gene3D" id="3.30.1540.10">
    <property type="entry name" value="formyl-coa transferase, domain 3"/>
    <property type="match status" value="1"/>
</dbReference>
<dbReference type="Pfam" id="PF02515">
    <property type="entry name" value="CoA_transf_3"/>
    <property type="match status" value="1"/>
</dbReference>
<keyword evidence="3" id="KW-1185">Reference proteome</keyword>
<organism evidence="2 3">
    <name type="scientific">Streptomyces cirratus</name>
    <dbReference type="NCBI Taxonomy" id="68187"/>
    <lineage>
        <taxon>Bacteria</taxon>
        <taxon>Bacillati</taxon>
        <taxon>Actinomycetota</taxon>
        <taxon>Actinomycetes</taxon>
        <taxon>Kitasatosporales</taxon>
        <taxon>Streptomycetaceae</taxon>
        <taxon>Streptomyces</taxon>
    </lineage>
</organism>
<comment type="caution">
    <text evidence="2">The sequence shown here is derived from an EMBL/GenBank/DDBJ whole genome shotgun (WGS) entry which is preliminary data.</text>
</comment>
<reference evidence="3" key="1">
    <citation type="journal article" date="2019" name="Int. J. Syst. Evol. Microbiol.">
        <title>The Global Catalogue of Microorganisms (GCM) 10K type strain sequencing project: providing services to taxonomists for standard genome sequencing and annotation.</title>
        <authorList>
            <consortium name="The Broad Institute Genomics Platform"/>
            <consortium name="The Broad Institute Genome Sequencing Center for Infectious Disease"/>
            <person name="Wu L."/>
            <person name="Ma J."/>
        </authorList>
    </citation>
    <scope>NUCLEOTIDE SEQUENCE [LARGE SCALE GENOMIC DNA]</scope>
    <source>
        <strain evidence="3">JCM 4738</strain>
    </source>
</reference>
<dbReference type="GO" id="GO:0016740">
    <property type="term" value="F:transferase activity"/>
    <property type="evidence" value="ECO:0007669"/>
    <property type="project" value="UniProtKB-KW"/>
</dbReference>
<dbReference type="RefSeq" id="WP_190185051.1">
    <property type="nucleotide sequence ID" value="NZ_BMVP01000005.1"/>
</dbReference>
<feature type="region of interest" description="Disordered" evidence="1">
    <location>
        <begin position="334"/>
        <end position="376"/>
    </location>
</feature>
<accession>A0ABQ3ETZ6</accession>
<proteinExistence type="predicted"/>
<dbReference type="PANTHER" id="PTHR48228:SF5">
    <property type="entry name" value="ALPHA-METHYLACYL-COA RACEMASE"/>
    <property type="match status" value="1"/>
</dbReference>
<evidence type="ECO:0000313" key="2">
    <source>
        <dbReference type="EMBL" id="GHB61505.1"/>
    </source>
</evidence>
<dbReference type="InterPro" id="IPR050509">
    <property type="entry name" value="CoA-transferase_III"/>
</dbReference>
<gene>
    <name evidence="2" type="ORF">GCM10010347_34600</name>
</gene>
<dbReference type="PANTHER" id="PTHR48228">
    <property type="entry name" value="SUCCINYL-COA--D-CITRAMALATE COA-TRANSFERASE"/>
    <property type="match status" value="1"/>
</dbReference>
<protein>
    <submittedName>
        <fullName evidence="2">CoA transferase</fullName>
    </submittedName>
</protein>
<dbReference type="InterPro" id="IPR023606">
    <property type="entry name" value="CoA-Trfase_III_dom_1_sf"/>
</dbReference>
<dbReference type="Gene3D" id="3.30.60.110">
    <property type="match status" value="1"/>
</dbReference>
<dbReference type="InterPro" id="IPR044855">
    <property type="entry name" value="CoA-Trfase_III_dom3_sf"/>
</dbReference>
<dbReference type="InterPro" id="IPR003673">
    <property type="entry name" value="CoA-Trfase_fam_III"/>
</dbReference>
<evidence type="ECO:0000313" key="3">
    <source>
        <dbReference type="Proteomes" id="UP000642673"/>
    </source>
</evidence>
<name>A0ABQ3ETZ6_9ACTN</name>
<sequence length="376" mass="38707">MAVSGTGPLAGVRVVELAGIGPGPFAAMLLADLGADVVRVDRPGGGGLAVDPAYDVTNRNKRSVLIDLKSPGGPGRVLELVERADALIEGFRPGVAERLGVGPAECHARNPKLVYGRMTGWGQEGPLAHTAGHDIAYIAVTGALGMIGNPGEPPAVPANLVGDYAGGSLYLVIGVLAALGHARTPGGSGQVVDAAIVDGTAHLTAMIHGMMAAGGWQDRRGANLLDGGCPFYGTYETSDGAYMAVGALEQQFYDTFVELLGIKEQAPARKDPARWAELREAVAVRFKSRTRAEWTAVFEGSDACVAPVLSLGEAPHHPHLVARGTFTDFGGITQPAPAPRFSATPATVTSGPAQPGADTESVARDWSVPSLLGKDA</sequence>